<dbReference type="InterPro" id="IPR004465">
    <property type="entry name" value="RNR_NrdI"/>
</dbReference>
<name>A0ABN0PCW9_STASI</name>
<comment type="similarity">
    <text evidence="2 3">Belongs to the NrdI family.</text>
</comment>
<comment type="function">
    <text evidence="1 3">Probably involved in ribonucleotide reductase function.</text>
</comment>
<dbReference type="Gene3D" id="3.40.50.360">
    <property type="match status" value="1"/>
</dbReference>
<proteinExistence type="inferred from homology"/>
<dbReference type="Pfam" id="PF07972">
    <property type="entry name" value="Flavodoxin_NdrI"/>
    <property type="match status" value="1"/>
</dbReference>
<dbReference type="InterPro" id="IPR020852">
    <property type="entry name" value="RNR_Ib_NrdI_bac"/>
</dbReference>
<evidence type="ECO:0000256" key="2">
    <source>
        <dbReference type="ARBA" id="ARBA00009942"/>
    </source>
</evidence>
<dbReference type="NCBIfam" id="TIGR00333">
    <property type="entry name" value="nrdI"/>
    <property type="match status" value="1"/>
</dbReference>
<dbReference type="PANTHER" id="PTHR37297:SF1">
    <property type="entry name" value="PROTEIN NRDI"/>
    <property type="match status" value="1"/>
</dbReference>
<dbReference type="PANTHER" id="PTHR37297">
    <property type="entry name" value="PROTEIN NRDI"/>
    <property type="match status" value="1"/>
</dbReference>
<comment type="caution">
    <text evidence="4">The sequence shown here is derived from an EMBL/GenBank/DDBJ whole genome shotgun (WGS) entry which is preliminary data.</text>
</comment>
<dbReference type="HAMAP" id="MF_00128">
    <property type="entry name" value="NrdI"/>
    <property type="match status" value="1"/>
</dbReference>
<dbReference type="EMBL" id="AXDY01000004">
    <property type="protein sequence ID" value="ERS93542.1"/>
    <property type="molecule type" value="Genomic_DNA"/>
</dbReference>
<keyword evidence="5" id="KW-1185">Reference proteome</keyword>
<evidence type="ECO:0000313" key="5">
    <source>
        <dbReference type="Proteomes" id="UP000017131"/>
    </source>
</evidence>
<evidence type="ECO:0000313" key="4">
    <source>
        <dbReference type="EMBL" id="ERS93542.1"/>
    </source>
</evidence>
<dbReference type="RefSeq" id="WP_023015387.1">
    <property type="nucleotide sequence ID" value="NZ_AXDY01000004.1"/>
</dbReference>
<gene>
    <name evidence="3" type="primary">nrdI</name>
    <name evidence="4" type="ORF">SSIM_05575</name>
</gene>
<dbReference type="InterPro" id="IPR029039">
    <property type="entry name" value="Flavoprotein-like_sf"/>
</dbReference>
<sequence>MKVVYFSFTGNVRRFVARTEFEDTLEITNDNCADVRLDEPYVLVTSTIGFGEVPDVVKTFLSHNGNMIRAVVGSGNRNWGQNFAKASETISREYLVPLLMKFEVQGTKKDVEEFKDKVGHLYEDYERKAIQSY</sequence>
<evidence type="ECO:0000256" key="3">
    <source>
        <dbReference type="HAMAP-Rule" id="MF_00128"/>
    </source>
</evidence>
<evidence type="ECO:0000256" key="1">
    <source>
        <dbReference type="ARBA" id="ARBA00003999"/>
    </source>
</evidence>
<organism evidence="4 5">
    <name type="scientific">Staphylococcus simulans UMC-CNS-990</name>
    <dbReference type="NCBI Taxonomy" id="1405498"/>
    <lineage>
        <taxon>Bacteria</taxon>
        <taxon>Bacillati</taxon>
        <taxon>Bacillota</taxon>
        <taxon>Bacilli</taxon>
        <taxon>Bacillales</taxon>
        <taxon>Staphylococcaceae</taxon>
        <taxon>Staphylococcus</taxon>
    </lineage>
</organism>
<reference evidence="4 5" key="1">
    <citation type="journal article" date="2013" name="Genome Announc.">
        <title>Draft Genome Sequence of Staphylococcus simulans UMC-CNS-990, Isolated from a Case of Chronic Bovine Mastitis.</title>
        <authorList>
            <person name="Calcutt M.J."/>
            <person name="Foecking M.F."/>
            <person name="Hsieh H.Y."/>
            <person name="Perry J."/>
            <person name="Stewart G.C."/>
            <person name="Middleton J.R."/>
        </authorList>
    </citation>
    <scope>NUCLEOTIDE SEQUENCE [LARGE SCALE GENOMIC DNA]</scope>
    <source>
        <strain evidence="4 5">UMC-CNS-990</strain>
    </source>
</reference>
<dbReference type="PIRSF" id="PIRSF005087">
    <property type="entry name" value="NrdI"/>
    <property type="match status" value="1"/>
</dbReference>
<dbReference type="Proteomes" id="UP000017131">
    <property type="component" value="Unassembled WGS sequence"/>
</dbReference>
<dbReference type="SUPFAM" id="SSF52218">
    <property type="entry name" value="Flavoproteins"/>
    <property type="match status" value="1"/>
</dbReference>
<protein>
    <recommendedName>
        <fullName evidence="3">Protein NrdI</fullName>
    </recommendedName>
</protein>
<accession>A0ABN0PCW9</accession>
<dbReference type="GeneID" id="77332356"/>